<protein>
    <submittedName>
        <fullName evidence="8">Oxidoreductase, aldo/keto reductase family protein</fullName>
        <ecNumber evidence="8">1.1.1.274</ecNumber>
    </submittedName>
</protein>
<evidence type="ECO:0000313" key="9">
    <source>
        <dbReference type="Proteomes" id="UP000004283"/>
    </source>
</evidence>
<dbReference type="InterPro" id="IPR020471">
    <property type="entry name" value="AKR"/>
</dbReference>
<organism evidence="8 9">
    <name type="scientific">Leuconostoc mesenteroides subsp. cremoris ATCC 19254</name>
    <dbReference type="NCBI Taxonomy" id="586220"/>
    <lineage>
        <taxon>Bacteria</taxon>
        <taxon>Bacillati</taxon>
        <taxon>Bacillota</taxon>
        <taxon>Bacilli</taxon>
        <taxon>Lactobacillales</taxon>
        <taxon>Lactobacillaceae</taxon>
        <taxon>Leuconostoc</taxon>
    </lineage>
</organism>
<dbReference type="EMBL" id="ACKV01000094">
    <property type="protein sequence ID" value="EEJ41759.1"/>
    <property type="molecule type" value="Genomic_DNA"/>
</dbReference>
<name>C2KLX5_LEUMC</name>
<feature type="site" description="Lowers pKa of active site Tyr" evidence="6">
    <location>
        <position position="97"/>
    </location>
</feature>
<dbReference type="GO" id="GO:0050580">
    <property type="term" value="F:2,5-didehydrogluconate reductase activity"/>
    <property type="evidence" value="ECO:0007669"/>
    <property type="project" value="UniProtKB-EC"/>
</dbReference>
<keyword evidence="3 8" id="KW-0560">Oxidoreductase</keyword>
<feature type="binding site" evidence="5">
    <location>
        <position position="130"/>
    </location>
    <ligand>
        <name>substrate</name>
    </ligand>
</feature>
<proteinExistence type="inferred from homology"/>
<dbReference type="CDD" id="cd19071">
    <property type="entry name" value="AKR_AKR1-5-like"/>
    <property type="match status" value="1"/>
</dbReference>
<gene>
    <name evidence="8" type="primary">dkgA</name>
    <name evidence="8" type="ORF">HMPREF0555_1641</name>
</gene>
<dbReference type="FunFam" id="3.20.20.100:FF:000015">
    <property type="entry name" value="Oxidoreductase, aldo/keto reductase family"/>
    <property type="match status" value="1"/>
</dbReference>
<dbReference type="InterPro" id="IPR036812">
    <property type="entry name" value="NAD(P)_OxRdtase_dom_sf"/>
</dbReference>
<reference evidence="8 9" key="1">
    <citation type="submission" date="2009-04" db="EMBL/GenBank/DDBJ databases">
        <authorList>
            <person name="Qin X."/>
            <person name="Bachman B."/>
            <person name="Battles P."/>
            <person name="Bell A."/>
            <person name="Bess C."/>
            <person name="Bickham C."/>
            <person name="Chaboub L."/>
            <person name="Chen D."/>
            <person name="Coyle M."/>
            <person name="Deiros D.R."/>
            <person name="Dinh H."/>
            <person name="Forbes L."/>
            <person name="Fowler G."/>
            <person name="Francisco L."/>
            <person name="Fu Q."/>
            <person name="Gubbala S."/>
            <person name="Hale W."/>
            <person name="Han Y."/>
            <person name="Hemphill L."/>
            <person name="Highlander S.K."/>
            <person name="Hirani K."/>
            <person name="Hogues M."/>
            <person name="Jackson L."/>
            <person name="Jakkamsetti A."/>
            <person name="Javaid M."/>
            <person name="Jiang H."/>
            <person name="Korchina V."/>
            <person name="Kovar C."/>
            <person name="Lara F."/>
            <person name="Lee S."/>
            <person name="Mata R."/>
            <person name="Mathew T."/>
            <person name="Moen C."/>
            <person name="Morales K."/>
            <person name="Munidasa M."/>
            <person name="Nazareth L."/>
            <person name="Ngo R."/>
            <person name="Nguyen L."/>
            <person name="Okwuonu G."/>
            <person name="Ongeri F."/>
            <person name="Patil S."/>
            <person name="Petrosino J."/>
            <person name="Pham C."/>
            <person name="Pham P."/>
            <person name="Pu L.-L."/>
            <person name="Puazo M."/>
            <person name="Raj R."/>
            <person name="Reid J."/>
            <person name="Rouhana J."/>
            <person name="Saada N."/>
            <person name="Shang Y."/>
            <person name="Simmons D."/>
            <person name="Thornton R."/>
            <person name="Warren J."/>
            <person name="Weissenberger G."/>
            <person name="Zhang J."/>
            <person name="Zhang L."/>
            <person name="Zhou C."/>
            <person name="Zhu D."/>
            <person name="Muzny D."/>
            <person name="Worley K."/>
            <person name="Gibbs R."/>
        </authorList>
    </citation>
    <scope>NUCLEOTIDE SEQUENCE [LARGE SCALE GENOMIC DNA]</scope>
    <source>
        <strain evidence="8 9">ATCC 19254</strain>
    </source>
</reference>
<accession>C2KLX5</accession>
<dbReference type="EC" id="1.1.1.274" evidence="8"/>
<evidence type="ECO:0000256" key="6">
    <source>
        <dbReference type="PIRSR" id="PIRSR000097-3"/>
    </source>
</evidence>
<comment type="caution">
    <text evidence="8">The sequence shown here is derived from an EMBL/GenBank/DDBJ whole genome shotgun (WGS) entry which is preliminary data.</text>
</comment>
<dbReference type="PANTHER" id="PTHR43827">
    <property type="entry name" value="2,5-DIKETO-D-GLUCONIC ACID REDUCTASE"/>
    <property type="match status" value="1"/>
</dbReference>
<dbReference type="HOGENOM" id="CLU_023205_0_1_9"/>
<dbReference type="Pfam" id="PF00248">
    <property type="entry name" value="Aldo_ket_red"/>
    <property type="match status" value="1"/>
</dbReference>
<dbReference type="PROSITE" id="PS00798">
    <property type="entry name" value="ALDOKETO_REDUCTASE_1"/>
    <property type="match status" value="1"/>
</dbReference>
<dbReference type="Gene3D" id="3.20.20.100">
    <property type="entry name" value="NADP-dependent oxidoreductase domain"/>
    <property type="match status" value="1"/>
</dbReference>
<dbReference type="PRINTS" id="PR00069">
    <property type="entry name" value="ALDKETRDTASE"/>
</dbReference>
<evidence type="ECO:0000256" key="3">
    <source>
        <dbReference type="ARBA" id="ARBA00023002"/>
    </source>
</evidence>
<dbReference type="PANTHER" id="PTHR43827:SF3">
    <property type="entry name" value="NADP-DEPENDENT OXIDOREDUCTASE DOMAIN-CONTAINING PROTEIN"/>
    <property type="match status" value="1"/>
</dbReference>
<evidence type="ECO:0000256" key="5">
    <source>
        <dbReference type="PIRSR" id="PIRSR000097-2"/>
    </source>
</evidence>
<evidence type="ECO:0000259" key="7">
    <source>
        <dbReference type="Pfam" id="PF00248"/>
    </source>
</evidence>
<evidence type="ECO:0000256" key="4">
    <source>
        <dbReference type="PIRSR" id="PIRSR000097-1"/>
    </source>
</evidence>
<feature type="domain" description="NADP-dependent oxidoreductase" evidence="7">
    <location>
        <begin position="38"/>
        <end position="291"/>
    </location>
</feature>
<evidence type="ECO:0000313" key="8">
    <source>
        <dbReference type="EMBL" id="EEJ41759.1"/>
    </source>
</evidence>
<evidence type="ECO:0000256" key="2">
    <source>
        <dbReference type="ARBA" id="ARBA00022857"/>
    </source>
</evidence>
<dbReference type="Proteomes" id="UP000004283">
    <property type="component" value="Unassembled WGS sequence"/>
</dbReference>
<dbReference type="InterPro" id="IPR023210">
    <property type="entry name" value="NADP_OxRdtase_dom"/>
</dbReference>
<dbReference type="AlphaFoldDB" id="C2KLX5"/>
<dbReference type="PIRSF" id="PIRSF000097">
    <property type="entry name" value="AKR"/>
    <property type="match status" value="1"/>
</dbReference>
<feature type="active site" description="Proton donor" evidence="4">
    <location>
        <position position="72"/>
    </location>
</feature>
<dbReference type="SUPFAM" id="SSF51430">
    <property type="entry name" value="NAD(P)-linked oxidoreductase"/>
    <property type="match status" value="1"/>
</dbReference>
<evidence type="ECO:0000256" key="1">
    <source>
        <dbReference type="ARBA" id="ARBA00007905"/>
    </source>
</evidence>
<dbReference type="InterPro" id="IPR018170">
    <property type="entry name" value="Aldo/ket_reductase_CS"/>
</dbReference>
<sequence length="306" mass="34023">MVTGAIKTTPYNKRLTEVNNMSLVDTYKLTNGIEIPIIGFGTWQSANGTEAYQSVRWALEAGYRHIDTAAVYGNEDSVGRAIKDSGIPRDELFVTTKLWNDAHTYERAIQALDTSLSKLGLDYVDLYLIHWPNPAALQKQGKDAWIDANADTWRALEDEYKIGKTTAIGVSNFQIEHLEALAKTQTIAPMVNQNFLNPSDNQQELVDYDNDHGMLNEAYSPLGTGKLVDLPQVVSLSEKYNKSVPQILIRWSLDKGFLPLPKSTHETYIKANADVFDFALTSAEIESLDSLTGVGRFHTDASSADF</sequence>
<keyword evidence="2" id="KW-0521">NADP</keyword>
<comment type="similarity">
    <text evidence="1">Belongs to the aldo/keto reductase family.</text>
</comment>